<evidence type="ECO:0000313" key="2">
    <source>
        <dbReference type="EMBL" id="ASB86963.1"/>
    </source>
</evidence>
<evidence type="ECO:0000313" key="3">
    <source>
        <dbReference type="Proteomes" id="UP000196877"/>
    </source>
</evidence>
<keyword evidence="3" id="KW-1185">Reference proteome</keyword>
<organism evidence="2 3">
    <name type="scientific">Bacillus sonorensis</name>
    <dbReference type="NCBI Taxonomy" id="119858"/>
    <lineage>
        <taxon>Bacteria</taxon>
        <taxon>Bacillati</taxon>
        <taxon>Bacillota</taxon>
        <taxon>Bacilli</taxon>
        <taxon>Bacillales</taxon>
        <taxon>Bacillaceae</taxon>
        <taxon>Bacillus</taxon>
    </lineage>
</organism>
<dbReference type="RefSeq" id="WP_006639461.1">
    <property type="nucleotide sequence ID" value="NZ_CABJEH010000002.1"/>
</dbReference>
<name>A0ABM6LCK2_9BACI</name>
<keyword evidence="1" id="KW-0472">Membrane</keyword>
<protein>
    <submittedName>
        <fullName evidence="2">Uncharacterized protein</fullName>
    </submittedName>
</protein>
<gene>
    <name evidence="2" type="ORF">S101395_00408</name>
</gene>
<reference evidence="2 3" key="1">
    <citation type="submission" date="2017-06" db="EMBL/GenBank/DDBJ databases">
        <title>Genome sequence of Bacillus sonorensis strain SRCM101395.</title>
        <authorList>
            <person name="Cho S.H."/>
        </authorList>
    </citation>
    <scope>NUCLEOTIDE SEQUENCE [LARGE SCALE GENOMIC DNA]</scope>
    <source>
        <strain evidence="2 3">SRCM101395</strain>
    </source>
</reference>
<accession>A0ABM6LCK2</accession>
<feature type="transmembrane region" description="Helical" evidence="1">
    <location>
        <begin position="96"/>
        <end position="115"/>
    </location>
</feature>
<evidence type="ECO:0000256" key="1">
    <source>
        <dbReference type="SAM" id="Phobius"/>
    </source>
</evidence>
<proteinExistence type="predicted"/>
<keyword evidence="1" id="KW-0812">Transmembrane</keyword>
<feature type="transmembrane region" description="Helical" evidence="1">
    <location>
        <begin position="149"/>
        <end position="169"/>
    </location>
</feature>
<feature type="transmembrane region" description="Helical" evidence="1">
    <location>
        <begin position="47"/>
        <end position="65"/>
    </location>
</feature>
<dbReference type="Proteomes" id="UP000196877">
    <property type="component" value="Chromosome"/>
</dbReference>
<feature type="transmembrane region" description="Helical" evidence="1">
    <location>
        <begin position="181"/>
        <end position="201"/>
    </location>
</feature>
<dbReference type="GeneID" id="92855552"/>
<feature type="transmembrane region" description="Helical" evidence="1">
    <location>
        <begin position="121"/>
        <end position="142"/>
    </location>
</feature>
<keyword evidence="1" id="KW-1133">Transmembrane helix</keyword>
<dbReference type="EMBL" id="CP021920">
    <property type="protein sequence ID" value="ASB86963.1"/>
    <property type="molecule type" value="Genomic_DNA"/>
</dbReference>
<sequence length="209" mass="23748">MMRKRISIIWLLLGSVSLWVKQSLDLRVWNNEGGPLDVAVVFTNSTPADSILWIGFSLFGALFVLSKVSDTRELYPLFPGRILSRKRLIIKEMMTIYRRTGAYVLLVCFTAAWGGPFTSGTVFSFLYAWIALSFLVAVLLLLENRYGIWLVLLIFSTIAPLSSFLPWMYGQGYEIWLQGTAFFHTCLLLVLTTGSSFLYLMQMKTANWG</sequence>